<keyword evidence="10" id="KW-1185">Reference proteome</keyword>
<feature type="transmembrane region" description="Helical" evidence="8">
    <location>
        <begin position="137"/>
        <end position="158"/>
    </location>
</feature>
<accession>A0A841AD76</accession>
<keyword evidence="5 8" id="KW-1133">Transmembrane helix</keyword>
<dbReference type="PRINTS" id="PR00173">
    <property type="entry name" value="EDTRNSPORT"/>
</dbReference>
<evidence type="ECO:0000256" key="4">
    <source>
        <dbReference type="ARBA" id="ARBA00022692"/>
    </source>
</evidence>
<organism evidence="9 10">
    <name type="scientific">Brachybacterium aquaticum</name>
    <dbReference type="NCBI Taxonomy" id="1432564"/>
    <lineage>
        <taxon>Bacteria</taxon>
        <taxon>Bacillati</taxon>
        <taxon>Actinomycetota</taxon>
        <taxon>Actinomycetes</taxon>
        <taxon>Micrococcales</taxon>
        <taxon>Dermabacteraceae</taxon>
        <taxon>Brachybacterium</taxon>
    </lineage>
</organism>
<feature type="transmembrane region" description="Helical" evidence="8">
    <location>
        <begin position="179"/>
        <end position="202"/>
    </location>
</feature>
<dbReference type="EMBL" id="JACHLZ010000001">
    <property type="protein sequence ID" value="MBB5833239.1"/>
    <property type="molecule type" value="Genomic_DNA"/>
</dbReference>
<reference evidence="9 10" key="1">
    <citation type="submission" date="2020-08" db="EMBL/GenBank/DDBJ databases">
        <title>Sequencing the genomes of 1000 actinobacteria strains.</title>
        <authorList>
            <person name="Klenk H.-P."/>
        </authorList>
    </citation>
    <scope>NUCLEOTIDE SEQUENCE [LARGE SCALE GENOMIC DNA]</scope>
    <source>
        <strain evidence="9 10">DSM 28796</strain>
    </source>
</reference>
<evidence type="ECO:0000256" key="2">
    <source>
        <dbReference type="ARBA" id="ARBA00022448"/>
    </source>
</evidence>
<keyword evidence="6 8" id="KW-0472">Membrane</keyword>
<dbReference type="SUPFAM" id="SSF118215">
    <property type="entry name" value="Proton glutamate symport protein"/>
    <property type="match status" value="1"/>
</dbReference>
<evidence type="ECO:0000256" key="6">
    <source>
        <dbReference type="ARBA" id="ARBA00023136"/>
    </source>
</evidence>
<evidence type="ECO:0000256" key="8">
    <source>
        <dbReference type="SAM" id="Phobius"/>
    </source>
</evidence>
<evidence type="ECO:0000256" key="7">
    <source>
        <dbReference type="SAM" id="MobiDB-lite"/>
    </source>
</evidence>
<proteinExistence type="predicted"/>
<feature type="transmembrane region" description="Helical" evidence="8">
    <location>
        <begin position="42"/>
        <end position="63"/>
    </location>
</feature>
<sequence>MTFWKHPAVLIAAGAIAGAAVGLIVGEPAGELKVFGDVFIRLVQMAIVPLVMASVVVGTGSLAGAGTGRLAARTVGWMLGFSLISALLAWVLAATLRPGAGIDLSGVADPGLDASAAEATTWQDTLLGFVSTNVFEAMSAGSMIPVIVFSVLFGLALNRYVATSGNRLVLELATQLQSVLLGMIRLVMLIAPIGVFCLLAALTGTVGASVVLSGLAYLGTTALGVAILTVLFVVVVSLRTGLNPLRLPAHLAEQTAVAVTTTSSAVTFPTVLRTAIERIGVSPRIANFTLSLGMTMGSYGAVLNYMIVVMFLAQSGDMQLGVGQIVLGMALAILLNMGTITVPGGFPVVAMFLATTMGLPLEAVGLLIAVDWFTGILRTFLNVNGDTVVAMLVSHAEGELDREVYAGARRASTEDAPSDASPSDALPSGALPSASDAPPSSPSAAAEPRPALATSTTSA</sequence>
<feature type="region of interest" description="Disordered" evidence="7">
    <location>
        <begin position="407"/>
        <end position="459"/>
    </location>
</feature>
<keyword evidence="3" id="KW-1003">Cell membrane</keyword>
<evidence type="ECO:0000313" key="10">
    <source>
        <dbReference type="Proteomes" id="UP000588158"/>
    </source>
</evidence>
<comment type="subcellular location">
    <subcellularLocation>
        <location evidence="1">Cell membrane</location>
        <topology evidence="1">Multi-pass membrane protein</topology>
    </subcellularLocation>
</comment>
<feature type="transmembrane region" description="Helical" evidence="8">
    <location>
        <begin position="214"/>
        <end position="236"/>
    </location>
</feature>
<dbReference type="PANTHER" id="PTHR42865">
    <property type="entry name" value="PROTON/GLUTAMATE-ASPARTATE SYMPORTER"/>
    <property type="match status" value="1"/>
</dbReference>
<evidence type="ECO:0000313" key="9">
    <source>
        <dbReference type="EMBL" id="MBB5833239.1"/>
    </source>
</evidence>
<dbReference type="Pfam" id="PF00375">
    <property type="entry name" value="SDF"/>
    <property type="match status" value="1"/>
</dbReference>
<evidence type="ECO:0000256" key="3">
    <source>
        <dbReference type="ARBA" id="ARBA00022475"/>
    </source>
</evidence>
<gene>
    <name evidence="9" type="ORF">HNR70_003052</name>
</gene>
<comment type="caution">
    <text evidence="9">The sequence shown here is derived from an EMBL/GenBank/DDBJ whole genome shotgun (WGS) entry which is preliminary data.</text>
</comment>
<dbReference type="GO" id="GO:0015293">
    <property type="term" value="F:symporter activity"/>
    <property type="evidence" value="ECO:0007669"/>
    <property type="project" value="UniProtKB-KW"/>
</dbReference>
<feature type="compositionally biased region" description="Low complexity" evidence="7">
    <location>
        <begin position="414"/>
        <end position="459"/>
    </location>
</feature>
<dbReference type="Proteomes" id="UP000588158">
    <property type="component" value="Unassembled WGS sequence"/>
</dbReference>
<dbReference type="InterPro" id="IPR036458">
    <property type="entry name" value="Na:dicarbo_symporter_sf"/>
</dbReference>
<dbReference type="GO" id="GO:0005886">
    <property type="term" value="C:plasma membrane"/>
    <property type="evidence" value="ECO:0007669"/>
    <property type="project" value="UniProtKB-SubCell"/>
</dbReference>
<keyword evidence="2" id="KW-0813">Transport</keyword>
<name>A0A841AD76_9MICO</name>
<feature type="transmembrane region" description="Helical" evidence="8">
    <location>
        <begin position="348"/>
        <end position="370"/>
    </location>
</feature>
<feature type="transmembrane region" description="Helical" evidence="8">
    <location>
        <begin position="325"/>
        <end position="342"/>
    </location>
</feature>
<dbReference type="PANTHER" id="PTHR42865:SF7">
    <property type="entry name" value="PROTON_GLUTAMATE-ASPARTATE SYMPORTER"/>
    <property type="match status" value="1"/>
</dbReference>
<feature type="transmembrane region" description="Helical" evidence="8">
    <location>
        <begin position="75"/>
        <end position="96"/>
    </location>
</feature>
<protein>
    <submittedName>
        <fullName evidence="9">Na+/H+-dicarboxylate symporter</fullName>
    </submittedName>
</protein>
<dbReference type="Gene3D" id="1.10.3860.10">
    <property type="entry name" value="Sodium:dicarboxylate symporter"/>
    <property type="match status" value="1"/>
</dbReference>
<keyword evidence="4 8" id="KW-0812">Transmembrane</keyword>
<dbReference type="InterPro" id="IPR001991">
    <property type="entry name" value="Na-dicarboxylate_symporter"/>
</dbReference>
<feature type="transmembrane region" description="Helical" evidence="8">
    <location>
        <begin position="256"/>
        <end position="276"/>
    </location>
</feature>
<evidence type="ECO:0000256" key="5">
    <source>
        <dbReference type="ARBA" id="ARBA00022989"/>
    </source>
</evidence>
<evidence type="ECO:0000256" key="1">
    <source>
        <dbReference type="ARBA" id="ARBA00004651"/>
    </source>
</evidence>
<dbReference type="AlphaFoldDB" id="A0A841AD76"/>
<dbReference type="RefSeq" id="WP_184326429.1">
    <property type="nucleotide sequence ID" value="NZ_JACHLZ010000001.1"/>
</dbReference>
<feature type="transmembrane region" description="Helical" evidence="8">
    <location>
        <begin position="288"/>
        <end position="313"/>
    </location>
</feature>